<dbReference type="Proteomes" id="UP000064007">
    <property type="component" value="Chromosome 1"/>
</dbReference>
<keyword evidence="1" id="KW-0812">Transmembrane</keyword>
<feature type="transmembrane region" description="Helical" evidence="1">
    <location>
        <begin position="69"/>
        <end position="87"/>
    </location>
</feature>
<proteinExistence type="predicted"/>
<dbReference type="KEGG" id="mbat:BN1208_0485"/>
<feature type="transmembrane region" description="Helical" evidence="1">
    <location>
        <begin position="42"/>
        <end position="63"/>
    </location>
</feature>
<keyword evidence="1" id="KW-1133">Transmembrane helix</keyword>
<gene>
    <name evidence="2" type="ORF">BN1208_0485</name>
</gene>
<name>A0A0D6EUV2_9PROT</name>
<feature type="transmembrane region" description="Helical" evidence="1">
    <location>
        <begin position="6"/>
        <end position="30"/>
    </location>
</feature>
<organism evidence="2 3">
    <name type="scientific">Candidatus Methylopumilus planktonicus</name>
    <dbReference type="NCBI Taxonomy" id="1581557"/>
    <lineage>
        <taxon>Bacteria</taxon>
        <taxon>Pseudomonadati</taxon>
        <taxon>Pseudomonadota</taxon>
        <taxon>Betaproteobacteria</taxon>
        <taxon>Nitrosomonadales</taxon>
        <taxon>Methylophilaceae</taxon>
        <taxon>Candidatus Methylopumilus</taxon>
    </lineage>
</organism>
<dbReference type="STRING" id="1581557.BN1208_0485"/>
<dbReference type="OrthoDB" id="9939673at2"/>
<keyword evidence="1" id="KW-0472">Membrane</keyword>
<keyword evidence="3" id="KW-1185">Reference proteome</keyword>
<dbReference type="HOGENOM" id="CLU_2317035_0_0_4"/>
<dbReference type="AlphaFoldDB" id="A0A0D6EUV2"/>
<evidence type="ECO:0000313" key="3">
    <source>
        <dbReference type="Proteomes" id="UP000064007"/>
    </source>
</evidence>
<accession>A0A0D6EUV2</accession>
<evidence type="ECO:0000313" key="2">
    <source>
        <dbReference type="EMBL" id="CEZ19377.1"/>
    </source>
</evidence>
<protein>
    <submittedName>
        <fullName evidence="2">Uncharacterized protein</fullName>
    </submittedName>
</protein>
<evidence type="ECO:0000256" key="1">
    <source>
        <dbReference type="SAM" id="Phobius"/>
    </source>
</evidence>
<dbReference type="EMBL" id="LN827929">
    <property type="protein sequence ID" value="CEZ19377.1"/>
    <property type="molecule type" value="Genomic_DNA"/>
</dbReference>
<dbReference type="RefSeq" id="WP_046487555.1">
    <property type="nucleotide sequence ID" value="NZ_CP040981.1"/>
</dbReference>
<reference evidence="3" key="1">
    <citation type="submission" date="2014-12" db="EMBL/GenBank/DDBJ databases">
        <authorList>
            <person name="Salcher M.M."/>
        </authorList>
    </citation>
    <scope>NUCLEOTIDE SEQUENCE [LARGE SCALE GENOMIC DNA]</scope>
    <source>
        <strain evidence="3">MMS-10A-171</strain>
    </source>
</reference>
<sequence>MMNTFMMIMYGGILFLIAAFSFAFLSWKIYQKNKKSKHLKNLYWARVISAILLTPYVFFQYIFSDLTYLPIRIAFVVFSFLILYLLVRRWGKRAITKRK</sequence>